<dbReference type="AlphaFoldDB" id="A0A7W7VZJ8"/>
<dbReference type="GO" id="GO:0030170">
    <property type="term" value="F:pyridoxal phosphate binding"/>
    <property type="evidence" value="ECO:0007669"/>
    <property type="project" value="InterPro"/>
</dbReference>
<evidence type="ECO:0000256" key="6">
    <source>
        <dbReference type="SAM" id="MobiDB-lite"/>
    </source>
</evidence>
<comment type="cofactor">
    <cofactor evidence="1">
        <name>pyridoxal 5'-phosphate</name>
        <dbReference type="ChEBI" id="CHEBI:597326"/>
    </cofactor>
</comment>
<keyword evidence="3 7" id="KW-0808">Transferase</keyword>
<reference evidence="7 8" key="1">
    <citation type="submission" date="2020-08" db="EMBL/GenBank/DDBJ databases">
        <title>Sequencing the genomes of 1000 actinobacteria strains.</title>
        <authorList>
            <person name="Klenk H.-P."/>
        </authorList>
    </citation>
    <scope>NUCLEOTIDE SEQUENCE [LARGE SCALE GENOMIC DNA]</scope>
    <source>
        <strain evidence="7 8">DSM 41654</strain>
    </source>
</reference>
<comment type="caution">
    <text evidence="7">The sequence shown here is derived from an EMBL/GenBank/DDBJ whole genome shotgun (WGS) entry which is preliminary data.</text>
</comment>
<dbReference type="InterPro" id="IPR049704">
    <property type="entry name" value="Aminotrans_3_PPA_site"/>
</dbReference>
<dbReference type="GO" id="GO:0042802">
    <property type="term" value="F:identical protein binding"/>
    <property type="evidence" value="ECO:0007669"/>
    <property type="project" value="TreeGrafter"/>
</dbReference>
<keyword evidence="4 5" id="KW-0663">Pyridoxal phosphate</keyword>
<dbReference type="InterPro" id="IPR005814">
    <property type="entry name" value="Aminotrans_3"/>
</dbReference>
<dbReference type="Proteomes" id="UP000540506">
    <property type="component" value="Unassembled WGS sequence"/>
</dbReference>
<dbReference type="InterPro" id="IPR050103">
    <property type="entry name" value="Class-III_PLP-dep_AT"/>
</dbReference>
<keyword evidence="8" id="KW-1185">Reference proteome</keyword>
<evidence type="ECO:0000256" key="2">
    <source>
        <dbReference type="ARBA" id="ARBA00022576"/>
    </source>
</evidence>
<dbReference type="Gene3D" id="3.40.640.10">
    <property type="entry name" value="Type I PLP-dependent aspartate aminotransferase-like (Major domain)"/>
    <property type="match status" value="1"/>
</dbReference>
<dbReference type="GO" id="GO:0034386">
    <property type="term" value="F:4-aminobutyrate:2-oxoglutarate transaminase activity"/>
    <property type="evidence" value="ECO:0007669"/>
    <property type="project" value="UniProtKB-EC"/>
</dbReference>
<dbReference type="Pfam" id="PF00202">
    <property type="entry name" value="Aminotran_3"/>
    <property type="match status" value="1"/>
</dbReference>
<dbReference type="Gene3D" id="3.90.1150.10">
    <property type="entry name" value="Aspartate Aminotransferase, domain 1"/>
    <property type="match status" value="1"/>
</dbReference>
<dbReference type="InterPro" id="IPR015424">
    <property type="entry name" value="PyrdxlP-dep_Trfase"/>
</dbReference>
<evidence type="ECO:0000256" key="3">
    <source>
        <dbReference type="ARBA" id="ARBA00022679"/>
    </source>
</evidence>
<dbReference type="InterPro" id="IPR015421">
    <property type="entry name" value="PyrdxlP-dep_Trfase_major"/>
</dbReference>
<dbReference type="PIRSF" id="PIRSF000521">
    <property type="entry name" value="Transaminase_4ab_Lys_Orn"/>
    <property type="match status" value="1"/>
</dbReference>
<evidence type="ECO:0000313" key="8">
    <source>
        <dbReference type="Proteomes" id="UP000540506"/>
    </source>
</evidence>
<feature type="region of interest" description="Disordered" evidence="6">
    <location>
        <begin position="1"/>
        <end position="28"/>
    </location>
</feature>
<proteinExistence type="inferred from homology"/>
<evidence type="ECO:0000256" key="1">
    <source>
        <dbReference type="ARBA" id="ARBA00001933"/>
    </source>
</evidence>
<keyword evidence="2 7" id="KW-0032">Aminotransferase</keyword>
<evidence type="ECO:0000256" key="4">
    <source>
        <dbReference type="ARBA" id="ARBA00022898"/>
    </source>
</evidence>
<name>A0A7W7VZJ8_KITKI</name>
<dbReference type="InterPro" id="IPR015422">
    <property type="entry name" value="PyrdxlP-dep_Trfase_small"/>
</dbReference>
<evidence type="ECO:0000313" key="7">
    <source>
        <dbReference type="EMBL" id="MBB4928872.1"/>
    </source>
</evidence>
<dbReference type="FunFam" id="3.40.640.10:FF:000004">
    <property type="entry name" value="Acetylornithine aminotransferase"/>
    <property type="match status" value="1"/>
</dbReference>
<dbReference type="SUPFAM" id="SSF53383">
    <property type="entry name" value="PLP-dependent transferases"/>
    <property type="match status" value="1"/>
</dbReference>
<gene>
    <name evidence="7" type="ORF">FHR34_007969</name>
</gene>
<accession>A0A7W7VZJ8</accession>
<sequence>MADLMRDQPDTKNDARSDARSGTRSDVRSDALSYAQNHLYYPVSAYEMDHGEGIHLYDTDGNEYLDCASGTFNLSLGYGHPEVVKAMRDQVERLVHATSTFQTAPVNELVRRLVEVTPPNLTKVHLKVSGGSTANEGAVKMAQIATGRRDVITLFRSHHGQTMMTTTMSGESFRKAPFPHLMPGVLQVPDPYCLRCFYRQAGPDSCGMLCVERINDFLDHASSGSVACVVVEPVSGSGGNIVPPDGYLAALRALCDERGIVLIFDEIQTGIGRVGRMFAAEHYGVRPDILTTAKGLGGSGAQIAAIVADERMAGLSADHHSFTYGGNVLAAAAAATTLDVIGRPGFLENVREVGAHIMERLRALAALHPAVVDVRGLGLMIGIEIGDDRGRPHSERAQALARRGMDHGLILRTSRYGRGNVIKIRPPLILTHTEADLLCDRLDALFAAEAAA</sequence>
<protein>
    <submittedName>
        <fullName evidence="7">4-aminobutyrate aminotransferase</fullName>
        <ecNumber evidence="7">2.6.1.19</ecNumber>
    </submittedName>
</protein>
<comment type="similarity">
    <text evidence="5">Belongs to the class-III pyridoxal-phosphate-dependent aminotransferase family.</text>
</comment>
<dbReference type="EMBL" id="JACHJV010000003">
    <property type="protein sequence ID" value="MBB4928872.1"/>
    <property type="molecule type" value="Genomic_DNA"/>
</dbReference>
<dbReference type="CDD" id="cd00610">
    <property type="entry name" value="OAT_like"/>
    <property type="match status" value="1"/>
</dbReference>
<dbReference type="EC" id="2.6.1.19" evidence="7"/>
<dbReference type="PANTHER" id="PTHR11986">
    <property type="entry name" value="AMINOTRANSFERASE CLASS III"/>
    <property type="match status" value="1"/>
</dbReference>
<dbReference type="PROSITE" id="PS00600">
    <property type="entry name" value="AA_TRANSFER_CLASS_3"/>
    <property type="match status" value="1"/>
</dbReference>
<dbReference type="PANTHER" id="PTHR11986:SF79">
    <property type="entry name" value="ACETYLORNITHINE AMINOTRANSFERASE, MITOCHONDRIAL"/>
    <property type="match status" value="1"/>
</dbReference>
<organism evidence="7 8">
    <name type="scientific">Kitasatospora kifunensis</name>
    <name type="common">Streptomyces kifunensis</name>
    <dbReference type="NCBI Taxonomy" id="58351"/>
    <lineage>
        <taxon>Bacteria</taxon>
        <taxon>Bacillati</taxon>
        <taxon>Actinomycetota</taxon>
        <taxon>Actinomycetes</taxon>
        <taxon>Kitasatosporales</taxon>
        <taxon>Streptomycetaceae</taxon>
        <taxon>Kitasatospora</taxon>
    </lineage>
</organism>
<dbReference type="RefSeq" id="WP_246562217.1">
    <property type="nucleotide sequence ID" value="NZ_JACHJV010000003.1"/>
</dbReference>
<evidence type="ECO:0000256" key="5">
    <source>
        <dbReference type="RuleBase" id="RU003560"/>
    </source>
</evidence>